<evidence type="ECO:0000313" key="3">
    <source>
        <dbReference type="Proteomes" id="UP001140453"/>
    </source>
</evidence>
<comment type="caution">
    <text evidence="2">The sequence shown here is derived from an EMBL/GenBank/DDBJ whole genome shotgun (WGS) entry which is preliminary data.</text>
</comment>
<feature type="compositionally biased region" description="Polar residues" evidence="1">
    <location>
        <begin position="17"/>
        <end position="28"/>
    </location>
</feature>
<keyword evidence="3" id="KW-1185">Reference proteome</keyword>
<feature type="region of interest" description="Disordered" evidence="1">
    <location>
        <begin position="17"/>
        <end position="68"/>
    </location>
</feature>
<organism evidence="2 3">
    <name type="scientific">Gnomoniopsis smithogilvyi</name>
    <dbReference type="NCBI Taxonomy" id="1191159"/>
    <lineage>
        <taxon>Eukaryota</taxon>
        <taxon>Fungi</taxon>
        <taxon>Dikarya</taxon>
        <taxon>Ascomycota</taxon>
        <taxon>Pezizomycotina</taxon>
        <taxon>Sordariomycetes</taxon>
        <taxon>Sordariomycetidae</taxon>
        <taxon>Diaporthales</taxon>
        <taxon>Gnomoniaceae</taxon>
        <taxon>Gnomoniopsis</taxon>
    </lineage>
</organism>
<dbReference type="Proteomes" id="UP001140453">
    <property type="component" value="Unassembled WGS sequence"/>
</dbReference>
<evidence type="ECO:0000256" key="1">
    <source>
        <dbReference type="SAM" id="MobiDB-lite"/>
    </source>
</evidence>
<dbReference type="EMBL" id="JAPEVB010000002">
    <property type="protein sequence ID" value="KAJ4394366.1"/>
    <property type="molecule type" value="Genomic_DNA"/>
</dbReference>
<sequence>MAKGLIPLMLSSPDSISSVIPKSPTRASYSPPVSPAHRRNQSDVTPIIKLSRPPVRSSMKRQSQQIPASLPQIPYSSTEWKRAINEIKRYHVTRRYRACSARCNEILTNIKTLSSVEPAYLIYLNFYAAASLEMCARSLAPASAYRISLLQQARSHYEKAASLIRAAEDTAILRSRSNSVASSLPSLHSPSGSVSSRAWTPEIGVTTPTCCLSRKSSLANHTRPTKKKVSFELPRDKSRWSFTLPEPVIRPDSPTLGFDDDYFTAGTMRQELPEIPTGKRSSPPQELEIISPAPPFMPSISERDELSPIDGTESPSTDDSHGGEYPFFQPGDVESARSLGRYCETLSALKVQVSSHLAALDEVLEKDMQNRPESPILHDGGALMAASLNRVSLHSGRQSRAESVSGPRGSSAMGFAEGEESDEKARERKARIDRLKMSGWRRKRFDASRYEVLCEVVMTELNHG</sequence>
<dbReference type="OrthoDB" id="3641178at2759"/>
<dbReference type="AlphaFoldDB" id="A0A9W8YZ02"/>
<protein>
    <submittedName>
        <fullName evidence="2">Uncharacterized protein</fullName>
    </submittedName>
</protein>
<name>A0A9W8YZ02_9PEZI</name>
<proteinExistence type="predicted"/>
<gene>
    <name evidence="2" type="ORF">N0V93_003583</name>
</gene>
<evidence type="ECO:0000313" key="2">
    <source>
        <dbReference type="EMBL" id="KAJ4394366.1"/>
    </source>
</evidence>
<reference evidence="2" key="1">
    <citation type="submission" date="2022-10" db="EMBL/GenBank/DDBJ databases">
        <title>Tapping the CABI collections for fungal endophytes: first genome assemblies for Collariella, Neodidymelliopsis, Ascochyta clinopodiicola, Didymella pomorum, Didymosphaeria variabile, Neocosmospora piperis and Neocucurbitaria cava.</title>
        <authorList>
            <person name="Hill R."/>
        </authorList>
    </citation>
    <scope>NUCLEOTIDE SEQUENCE</scope>
    <source>
        <strain evidence="2">IMI 355082</strain>
    </source>
</reference>
<accession>A0A9W8YZ02</accession>
<feature type="region of interest" description="Disordered" evidence="1">
    <location>
        <begin position="394"/>
        <end position="426"/>
    </location>
</feature>
<feature type="region of interest" description="Disordered" evidence="1">
    <location>
        <begin position="273"/>
        <end position="331"/>
    </location>
</feature>